<evidence type="ECO:0000256" key="1">
    <source>
        <dbReference type="SAM" id="Phobius"/>
    </source>
</evidence>
<protein>
    <submittedName>
        <fullName evidence="3">Ovule protein</fullName>
    </submittedName>
</protein>
<accession>A0A915AU76</accession>
<keyword evidence="1" id="KW-1133">Transmembrane helix</keyword>
<evidence type="ECO:0000313" key="2">
    <source>
        <dbReference type="Proteomes" id="UP000887569"/>
    </source>
</evidence>
<evidence type="ECO:0000313" key="3">
    <source>
        <dbReference type="WBParaSite" id="PgR013_g092_t05"/>
    </source>
</evidence>
<dbReference type="Proteomes" id="UP000887569">
    <property type="component" value="Unplaced"/>
</dbReference>
<dbReference type="AlphaFoldDB" id="A0A915AU76"/>
<reference evidence="3" key="1">
    <citation type="submission" date="2022-11" db="UniProtKB">
        <authorList>
            <consortium name="WormBaseParasite"/>
        </authorList>
    </citation>
    <scope>IDENTIFICATION</scope>
</reference>
<keyword evidence="1" id="KW-0812">Transmembrane</keyword>
<feature type="transmembrane region" description="Helical" evidence="1">
    <location>
        <begin position="28"/>
        <end position="49"/>
    </location>
</feature>
<proteinExistence type="predicted"/>
<keyword evidence="2" id="KW-1185">Reference proteome</keyword>
<keyword evidence="1" id="KW-0472">Membrane</keyword>
<sequence length="129" mass="14316">RNRMRSDSMNEMKIEATSSLWRIGKREIAVTLAATASILALGAIGYIIYEKRNREDTLSTSSEDQIPSVIPAKAVSEEHFENSQVPLPRKRRSLKICRSAADRMKKISARAILSDGNGNTPSRNSLNIS</sequence>
<name>A0A915AU76_PARUN</name>
<dbReference type="WBParaSite" id="PgR013_g092_t05">
    <property type="protein sequence ID" value="PgR013_g092_t05"/>
    <property type="gene ID" value="PgR013_g092"/>
</dbReference>
<organism evidence="2 3">
    <name type="scientific">Parascaris univalens</name>
    <name type="common">Nematode worm</name>
    <dbReference type="NCBI Taxonomy" id="6257"/>
    <lineage>
        <taxon>Eukaryota</taxon>
        <taxon>Metazoa</taxon>
        <taxon>Ecdysozoa</taxon>
        <taxon>Nematoda</taxon>
        <taxon>Chromadorea</taxon>
        <taxon>Rhabditida</taxon>
        <taxon>Spirurina</taxon>
        <taxon>Ascaridomorpha</taxon>
        <taxon>Ascaridoidea</taxon>
        <taxon>Ascarididae</taxon>
        <taxon>Parascaris</taxon>
    </lineage>
</organism>